<dbReference type="GO" id="GO:0005254">
    <property type="term" value="F:chloride channel activity"/>
    <property type="evidence" value="ECO:0007669"/>
    <property type="project" value="UniProtKB-KW"/>
</dbReference>
<dbReference type="Pfam" id="PF00571">
    <property type="entry name" value="CBS"/>
    <property type="match status" value="1"/>
</dbReference>
<dbReference type="InterPro" id="IPR050368">
    <property type="entry name" value="ClC-type_chloride_channel"/>
</dbReference>
<feature type="transmembrane region" description="Helical" evidence="11">
    <location>
        <begin position="382"/>
        <end position="407"/>
    </location>
</feature>
<evidence type="ECO:0000256" key="6">
    <source>
        <dbReference type="ARBA" id="ARBA00023136"/>
    </source>
</evidence>
<dbReference type="PANTHER" id="PTHR43427">
    <property type="entry name" value="CHLORIDE CHANNEL PROTEIN CLC-E"/>
    <property type="match status" value="1"/>
</dbReference>
<evidence type="ECO:0000256" key="2">
    <source>
        <dbReference type="ARBA" id="ARBA00022448"/>
    </source>
</evidence>
<feature type="transmembrane region" description="Helical" evidence="11">
    <location>
        <begin position="198"/>
        <end position="231"/>
    </location>
</feature>
<evidence type="ECO:0000256" key="1">
    <source>
        <dbReference type="ARBA" id="ARBA00004141"/>
    </source>
</evidence>
<dbReference type="SUPFAM" id="SSF81340">
    <property type="entry name" value="Clc chloride channel"/>
    <property type="match status" value="1"/>
</dbReference>
<keyword evidence="6 11" id="KW-0472">Membrane</keyword>
<reference evidence="13" key="2">
    <citation type="journal article" date="2021" name="Microbiome">
        <title>Successional dynamics and alternative stable states in a saline activated sludge microbial community over 9 years.</title>
        <authorList>
            <person name="Wang Y."/>
            <person name="Ye J."/>
            <person name="Ju F."/>
            <person name="Liu L."/>
            <person name="Boyd J.A."/>
            <person name="Deng Y."/>
            <person name="Parks D.H."/>
            <person name="Jiang X."/>
            <person name="Yin X."/>
            <person name="Woodcroft B.J."/>
            <person name="Tyson G.W."/>
            <person name="Hugenholtz P."/>
            <person name="Polz M.F."/>
            <person name="Zhang T."/>
        </authorList>
    </citation>
    <scope>NUCLEOTIDE SEQUENCE</scope>
    <source>
        <strain evidence="13">HKST-UBA01</strain>
    </source>
</reference>
<protein>
    <submittedName>
        <fullName evidence="13">ClcB-like voltage-gated chloride channel protein</fullName>
    </submittedName>
</protein>
<comment type="caution">
    <text evidence="13">The sequence shown here is derived from an EMBL/GenBank/DDBJ whole genome shotgun (WGS) entry which is preliminary data.</text>
</comment>
<feature type="transmembrane region" description="Helical" evidence="11">
    <location>
        <begin position="350"/>
        <end position="370"/>
    </location>
</feature>
<dbReference type="GO" id="GO:0034707">
    <property type="term" value="C:chloride channel complex"/>
    <property type="evidence" value="ECO:0007669"/>
    <property type="project" value="UniProtKB-KW"/>
</dbReference>
<feature type="domain" description="CBS" evidence="12">
    <location>
        <begin position="469"/>
        <end position="527"/>
    </location>
</feature>
<feature type="transmembrane region" description="Helical" evidence="11">
    <location>
        <begin position="322"/>
        <end position="344"/>
    </location>
</feature>
<keyword evidence="9" id="KW-0407">Ion channel</keyword>
<dbReference type="AlphaFoldDB" id="A0A956RR88"/>
<dbReference type="Gene3D" id="1.10.3080.10">
    <property type="entry name" value="Clc chloride channel"/>
    <property type="match status" value="1"/>
</dbReference>
<comment type="subcellular location">
    <subcellularLocation>
        <location evidence="1">Membrane</location>
        <topology evidence="1">Multi-pass membrane protein</topology>
    </subcellularLocation>
</comment>
<evidence type="ECO:0000313" key="13">
    <source>
        <dbReference type="EMBL" id="MCA9730078.1"/>
    </source>
</evidence>
<keyword evidence="2" id="KW-0813">Transport</keyword>
<dbReference type="InterPro" id="IPR000644">
    <property type="entry name" value="CBS_dom"/>
</dbReference>
<gene>
    <name evidence="13" type="ORF">KC729_20510</name>
</gene>
<dbReference type="PANTHER" id="PTHR43427:SF6">
    <property type="entry name" value="CHLORIDE CHANNEL PROTEIN CLC-E"/>
    <property type="match status" value="1"/>
</dbReference>
<organism evidence="13 14">
    <name type="scientific">Eiseniibacteriota bacterium</name>
    <dbReference type="NCBI Taxonomy" id="2212470"/>
    <lineage>
        <taxon>Bacteria</taxon>
        <taxon>Candidatus Eiseniibacteriota</taxon>
    </lineage>
</organism>
<keyword evidence="5" id="KW-0406">Ion transport</keyword>
<keyword evidence="4 11" id="KW-1133">Transmembrane helix</keyword>
<evidence type="ECO:0000256" key="5">
    <source>
        <dbReference type="ARBA" id="ARBA00023065"/>
    </source>
</evidence>
<dbReference type="PRINTS" id="PR00762">
    <property type="entry name" value="CLCHANNEL"/>
</dbReference>
<dbReference type="InterPro" id="IPR001807">
    <property type="entry name" value="ClC"/>
</dbReference>
<dbReference type="EMBL" id="JAGQHR010000978">
    <property type="protein sequence ID" value="MCA9730078.1"/>
    <property type="molecule type" value="Genomic_DNA"/>
</dbReference>
<feature type="transmembrane region" description="Helical" evidence="11">
    <location>
        <begin position="252"/>
        <end position="271"/>
    </location>
</feature>
<evidence type="ECO:0000256" key="9">
    <source>
        <dbReference type="ARBA" id="ARBA00023303"/>
    </source>
</evidence>
<dbReference type="NCBIfam" id="NF002505">
    <property type="entry name" value="PRK01862.1"/>
    <property type="match status" value="1"/>
</dbReference>
<evidence type="ECO:0000256" key="11">
    <source>
        <dbReference type="SAM" id="Phobius"/>
    </source>
</evidence>
<proteinExistence type="predicted"/>
<feature type="transmembrane region" description="Helical" evidence="11">
    <location>
        <begin position="34"/>
        <end position="55"/>
    </location>
</feature>
<dbReference type="Pfam" id="PF00654">
    <property type="entry name" value="Voltage_CLC"/>
    <property type="match status" value="1"/>
</dbReference>
<evidence type="ECO:0000256" key="3">
    <source>
        <dbReference type="ARBA" id="ARBA00022692"/>
    </source>
</evidence>
<keyword evidence="8" id="KW-0868">Chloride</keyword>
<keyword evidence="3 11" id="KW-0812">Transmembrane</keyword>
<evidence type="ECO:0000256" key="10">
    <source>
        <dbReference type="PROSITE-ProRule" id="PRU00703"/>
    </source>
</evidence>
<dbReference type="SUPFAM" id="SSF54631">
    <property type="entry name" value="CBS-domain pair"/>
    <property type="match status" value="1"/>
</dbReference>
<evidence type="ECO:0000256" key="8">
    <source>
        <dbReference type="ARBA" id="ARBA00023214"/>
    </source>
</evidence>
<reference evidence="13" key="1">
    <citation type="submission" date="2020-04" db="EMBL/GenBank/DDBJ databases">
        <authorList>
            <person name="Zhang T."/>
        </authorList>
    </citation>
    <scope>NUCLEOTIDE SEQUENCE</scope>
    <source>
        <strain evidence="13">HKST-UBA01</strain>
    </source>
</reference>
<dbReference type="CDD" id="cd02205">
    <property type="entry name" value="CBS_pair_SF"/>
    <property type="match status" value="1"/>
</dbReference>
<dbReference type="Gene3D" id="3.10.580.10">
    <property type="entry name" value="CBS-domain"/>
    <property type="match status" value="1"/>
</dbReference>
<feature type="transmembrane region" description="Helical" evidence="11">
    <location>
        <begin position="283"/>
        <end position="301"/>
    </location>
</feature>
<evidence type="ECO:0000256" key="7">
    <source>
        <dbReference type="ARBA" id="ARBA00023173"/>
    </source>
</evidence>
<dbReference type="InterPro" id="IPR046342">
    <property type="entry name" value="CBS_dom_sf"/>
</dbReference>
<keyword evidence="10" id="KW-0129">CBS domain</keyword>
<dbReference type="Proteomes" id="UP000697710">
    <property type="component" value="Unassembled WGS sequence"/>
</dbReference>
<feature type="non-terminal residue" evidence="13">
    <location>
        <position position="571"/>
    </location>
</feature>
<name>A0A956RR88_UNCEI</name>
<evidence type="ECO:0000259" key="12">
    <source>
        <dbReference type="PROSITE" id="PS51371"/>
    </source>
</evidence>
<dbReference type="InterPro" id="IPR014743">
    <property type="entry name" value="Cl-channel_core"/>
</dbReference>
<feature type="transmembrane region" description="Helical" evidence="11">
    <location>
        <begin position="85"/>
        <end position="106"/>
    </location>
</feature>
<sequence>MNPGRLPKQLRVIARRHWRRLLRLRERVQISDEAIHLGLAAIVGLCGGLINLAFYRGTGLAMRLTLHHQGDPVEVANMLPHWQRVVATGVGGLLGGLVLAFGLRFAGRQGTNFLEAVAVGDGRLSFRAGMVKAFSSLCSIVSGGSIGREGAITQLSAMCASQIGRGAKSPPYRLRLLVACGAAAGIAAPYNAPIGGAVFAAMIVLGNFSMTTFAPLVTASAVSCVVSRGFFGMDPLYDVPDFPFMHILDLPWFLILGALAGLLGAFFMQALHASERLFRRIPAPLYVRMMLGGLLVGIIAIEFPEVWGNGYLAANRILQDHYVFALLAGLFFAKLAATLLTVGSGAVGGVFTPTLFLGTALGSLCGMTLHHLGLAESMPNGAFALVGMSSVLAATTQSPLLAVIMVFEISLDYSLMPAVMLGCGMSSVVARRLHPRSIYAETERLQEVVAGRETDRTGVATEQTVGDVMREPVPPLRMEDPLRTVAKRFLSSSNNFLPVIDEGYRLVGMVALQDLKEFLDPDQELQVVIAYDVMRPPPPVLFAHQRLAEVLSMVLASELRNIPVVSSREEM</sequence>
<dbReference type="PROSITE" id="PS51371">
    <property type="entry name" value="CBS"/>
    <property type="match status" value="1"/>
</dbReference>
<evidence type="ECO:0000256" key="4">
    <source>
        <dbReference type="ARBA" id="ARBA00022989"/>
    </source>
</evidence>
<accession>A0A956RR88</accession>
<evidence type="ECO:0000313" key="14">
    <source>
        <dbReference type="Proteomes" id="UP000697710"/>
    </source>
</evidence>
<dbReference type="CDD" id="cd00400">
    <property type="entry name" value="Voltage_gated_ClC"/>
    <property type="match status" value="1"/>
</dbReference>
<keyword evidence="7" id="KW-0869">Chloride channel</keyword>